<protein>
    <recommendedName>
        <fullName evidence="3">DUF61 family protein</fullName>
    </recommendedName>
</protein>
<gene>
    <name evidence="1" type="ordered locus">Aboo_1345</name>
</gene>
<dbReference type="OrthoDB" id="364086at2157"/>
<dbReference type="AlphaFoldDB" id="D3TAM4"/>
<sequence>MVIENIIQQDILSINREIIKKRVSLQGLLKDPVIEEKGKKIKIEKECLDRIAERCNLPQSQIFLPITFFIPAGSYDGYLLSEKDYEVVSSLGYELYKRNGRYWIAKYKIRKLVSSCPGVFQSIIVP</sequence>
<reference evidence="1" key="1">
    <citation type="submission" date="2010-02" db="EMBL/GenBank/DDBJ databases">
        <title>Complete sequence of Aciduliprofundum boonei T469.</title>
        <authorList>
            <consortium name="US DOE Joint Genome Institute"/>
            <person name="Lucas S."/>
            <person name="Copeland A."/>
            <person name="Lapidus A."/>
            <person name="Cheng J.-F."/>
            <person name="Bruce D."/>
            <person name="Goodwin L."/>
            <person name="Pitluck S."/>
            <person name="Saunders E."/>
            <person name="Detter J.C."/>
            <person name="Han C."/>
            <person name="Tapia R."/>
            <person name="Land M."/>
            <person name="Hauser L."/>
            <person name="Kyrpides N."/>
            <person name="Mikhailova N."/>
            <person name="Flores G."/>
            <person name="Reysenbach A.-L."/>
            <person name="Woyke T."/>
        </authorList>
    </citation>
    <scope>NUCLEOTIDE SEQUENCE</scope>
    <source>
        <strain evidence="1">T469</strain>
    </source>
</reference>
<accession>D3TAM4</accession>
<organism evidence="1 2">
    <name type="scientific">Aciduliprofundum boonei (strain DSM 19572 / T469)</name>
    <dbReference type="NCBI Taxonomy" id="439481"/>
    <lineage>
        <taxon>Archaea</taxon>
        <taxon>Methanobacteriati</taxon>
        <taxon>Thermoplasmatota</taxon>
        <taxon>DHVE2 group</taxon>
        <taxon>Candidatus Aciduliprofundum</taxon>
    </lineage>
</organism>
<dbReference type="EMBL" id="CP001941">
    <property type="protein sequence ID" value="ADD09153.1"/>
    <property type="molecule type" value="Genomic_DNA"/>
</dbReference>
<dbReference type="Proteomes" id="UP000001400">
    <property type="component" value="Chromosome"/>
</dbReference>
<name>D3TAM4_ACIB4</name>
<dbReference type="Pfam" id="PF01886">
    <property type="entry name" value="DUF61"/>
    <property type="match status" value="1"/>
</dbReference>
<keyword evidence="2" id="KW-1185">Reference proteome</keyword>
<dbReference type="KEGG" id="abi:Aboo_1345"/>
<dbReference type="RefSeq" id="WP_012997398.1">
    <property type="nucleotide sequence ID" value="NC_013926.1"/>
</dbReference>
<proteinExistence type="predicted"/>
<evidence type="ECO:0000313" key="1">
    <source>
        <dbReference type="EMBL" id="ADD09153.1"/>
    </source>
</evidence>
<dbReference type="InterPro" id="IPR002746">
    <property type="entry name" value="UPF0216"/>
</dbReference>
<evidence type="ECO:0000313" key="2">
    <source>
        <dbReference type="Proteomes" id="UP000001400"/>
    </source>
</evidence>
<evidence type="ECO:0008006" key="3">
    <source>
        <dbReference type="Google" id="ProtNLM"/>
    </source>
</evidence>
<dbReference type="HOGENOM" id="CLU_1976396_0_0_2"/>
<dbReference type="GeneID" id="8828307"/>